<evidence type="ECO:0000256" key="2">
    <source>
        <dbReference type="SAM" id="Phobius"/>
    </source>
</evidence>
<dbReference type="Proteomes" id="UP000276215">
    <property type="component" value="Unassembled WGS sequence"/>
</dbReference>
<keyword evidence="4" id="KW-1185">Reference proteome</keyword>
<evidence type="ECO:0000256" key="1">
    <source>
        <dbReference type="SAM" id="MobiDB-lite"/>
    </source>
</evidence>
<sequence>MFMLPVARFAGRPLNSAIRHMGTTFPWKNSMDEKHNLSAATEGATKPADPSAIPKGGRESVDPNTSILAVITFGVGTAAVGLGGAIFKVYHYDVAQETRMKSYCFRDE</sequence>
<organism evidence="3 4">
    <name type="scientific">Choiromyces venosus 120613-1</name>
    <dbReference type="NCBI Taxonomy" id="1336337"/>
    <lineage>
        <taxon>Eukaryota</taxon>
        <taxon>Fungi</taxon>
        <taxon>Dikarya</taxon>
        <taxon>Ascomycota</taxon>
        <taxon>Pezizomycotina</taxon>
        <taxon>Pezizomycetes</taxon>
        <taxon>Pezizales</taxon>
        <taxon>Tuberaceae</taxon>
        <taxon>Choiromyces</taxon>
    </lineage>
</organism>
<evidence type="ECO:0000313" key="4">
    <source>
        <dbReference type="Proteomes" id="UP000276215"/>
    </source>
</evidence>
<dbReference type="AlphaFoldDB" id="A0A3N4J4E7"/>
<accession>A0A3N4J4E7</accession>
<evidence type="ECO:0000313" key="3">
    <source>
        <dbReference type="EMBL" id="RPA91471.1"/>
    </source>
</evidence>
<proteinExistence type="predicted"/>
<dbReference type="OrthoDB" id="10473454at2759"/>
<protein>
    <submittedName>
        <fullName evidence="3">Uncharacterized protein</fullName>
    </submittedName>
</protein>
<keyword evidence="2" id="KW-1133">Transmembrane helix</keyword>
<name>A0A3N4J4E7_9PEZI</name>
<reference evidence="3 4" key="1">
    <citation type="journal article" date="2018" name="Nat. Ecol. Evol.">
        <title>Pezizomycetes genomes reveal the molecular basis of ectomycorrhizal truffle lifestyle.</title>
        <authorList>
            <person name="Murat C."/>
            <person name="Payen T."/>
            <person name="Noel B."/>
            <person name="Kuo A."/>
            <person name="Morin E."/>
            <person name="Chen J."/>
            <person name="Kohler A."/>
            <person name="Krizsan K."/>
            <person name="Balestrini R."/>
            <person name="Da Silva C."/>
            <person name="Montanini B."/>
            <person name="Hainaut M."/>
            <person name="Levati E."/>
            <person name="Barry K.W."/>
            <person name="Belfiori B."/>
            <person name="Cichocki N."/>
            <person name="Clum A."/>
            <person name="Dockter R.B."/>
            <person name="Fauchery L."/>
            <person name="Guy J."/>
            <person name="Iotti M."/>
            <person name="Le Tacon F."/>
            <person name="Lindquist E.A."/>
            <person name="Lipzen A."/>
            <person name="Malagnac F."/>
            <person name="Mello A."/>
            <person name="Molinier V."/>
            <person name="Miyauchi S."/>
            <person name="Poulain J."/>
            <person name="Riccioni C."/>
            <person name="Rubini A."/>
            <person name="Sitrit Y."/>
            <person name="Splivallo R."/>
            <person name="Traeger S."/>
            <person name="Wang M."/>
            <person name="Zifcakova L."/>
            <person name="Wipf D."/>
            <person name="Zambonelli A."/>
            <person name="Paolocci F."/>
            <person name="Nowrousian M."/>
            <person name="Ottonello S."/>
            <person name="Baldrian P."/>
            <person name="Spatafora J.W."/>
            <person name="Henrissat B."/>
            <person name="Nagy L.G."/>
            <person name="Aury J.M."/>
            <person name="Wincker P."/>
            <person name="Grigoriev I.V."/>
            <person name="Bonfante P."/>
            <person name="Martin F.M."/>
        </authorList>
    </citation>
    <scope>NUCLEOTIDE SEQUENCE [LARGE SCALE GENOMIC DNA]</scope>
    <source>
        <strain evidence="3 4">120613-1</strain>
    </source>
</reference>
<feature type="region of interest" description="Disordered" evidence="1">
    <location>
        <begin position="36"/>
        <end position="61"/>
    </location>
</feature>
<keyword evidence="2" id="KW-0812">Transmembrane</keyword>
<keyword evidence="2" id="KW-0472">Membrane</keyword>
<dbReference type="EMBL" id="ML120496">
    <property type="protein sequence ID" value="RPA91471.1"/>
    <property type="molecule type" value="Genomic_DNA"/>
</dbReference>
<gene>
    <name evidence="3" type="ORF">L873DRAFT_1794866</name>
</gene>
<feature type="transmembrane region" description="Helical" evidence="2">
    <location>
        <begin position="67"/>
        <end position="90"/>
    </location>
</feature>